<accession>A0ABT9NC28</accession>
<evidence type="ECO:0000313" key="2">
    <source>
        <dbReference type="Proteomes" id="UP001235966"/>
    </source>
</evidence>
<proteinExistence type="predicted"/>
<keyword evidence="2" id="KW-1185">Reference proteome</keyword>
<protein>
    <recommendedName>
        <fullName evidence="3">EcsC protein family protein</fullName>
    </recommendedName>
</protein>
<organism evidence="1 2">
    <name type="scientific">Arcanobacterium wilhelmae</name>
    <dbReference type="NCBI Taxonomy" id="1803177"/>
    <lineage>
        <taxon>Bacteria</taxon>
        <taxon>Bacillati</taxon>
        <taxon>Actinomycetota</taxon>
        <taxon>Actinomycetes</taxon>
        <taxon>Actinomycetales</taxon>
        <taxon>Actinomycetaceae</taxon>
        <taxon>Arcanobacterium</taxon>
    </lineage>
</organism>
<sequence>MAEHLSLTGKLVNAGKLAAGTAGAAYNAVRSGADPRELEASFDKSFAPARELARDRVVTAREKLGSSATTTALVAVLEKRYLRDVTGSGAVVGGAAAMPGVGTIAGLAAAVGDTGVFMTATMVHVFAVLEVMRPGELTLEQERALVLTVLMGGVSATGVKKLAKQAGITTSGGGLIKSLQGLALRKFTDSMRKRIFRRFTAKQATAFVGKLLPFGIGAAVGGYTNRSLGKTMIDATKESIAAA</sequence>
<dbReference type="Proteomes" id="UP001235966">
    <property type="component" value="Unassembled WGS sequence"/>
</dbReference>
<comment type="caution">
    <text evidence="1">The sequence shown here is derived from an EMBL/GenBank/DDBJ whole genome shotgun (WGS) entry which is preliminary data.</text>
</comment>
<reference evidence="1 2" key="1">
    <citation type="submission" date="2023-07" db="EMBL/GenBank/DDBJ databases">
        <title>Sequencing the genomes of 1000 actinobacteria strains.</title>
        <authorList>
            <person name="Klenk H.-P."/>
        </authorList>
    </citation>
    <scope>NUCLEOTIDE SEQUENCE [LARGE SCALE GENOMIC DNA]</scope>
    <source>
        <strain evidence="1 2">DSM 102162</strain>
    </source>
</reference>
<dbReference type="EMBL" id="JAUSQW010000001">
    <property type="protein sequence ID" value="MDP9801284.1"/>
    <property type="molecule type" value="Genomic_DNA"/>
</dbReference>
<gene>
    <name evidence="1" type="ORF">J2S49_001360</name>
</gene>
<evidence type="ECO:0008006" key="3">
    <source>
        <dbReference type="Google" id="ProtNLM"/>
    </source>
</evidence>
<name>A0ABT9NC28_9ACTO</name>
<dbReference type="RefSeq" id="WP_278059164.1">
    <property type="nucleotide sequence ID" value="NZ_CP121247.1"/>
</dbReference>
<evidence type="ECO:0000313" key="1">
    <source>
        <dbReference type="EMBL" id="MDP9801284.1"/>
    </source>
</evidence>